<keyword evidence="3" id="KW-1185">Reference proteome</keyword>
<dbReference type="AlphaFoldDB" id="A0A255HFF3"/>
<comment type="caution">
    <text evidence="2">The sequence shown here is derived from an EMBL/GenBank/DDBJ whole genome shotgun (WGS) entry which is preliminary data.</text>
</comment>
<evidence type="ECO:0000256" key="1">
    <source>
        <dbReference type="SAM" id="Phobius"/>
    </source>
</evidence>
<reference evidence="2 3" key="1">
    <citation type="submission" date="2017-07" db="EMBL/GenBank/DDBJ databases">
        <title>Draft whole genome sequences of clinical Proprionibacteriaceae strains.</title>
        <authorList>
            <person name="Bernier A.-M."/>
            <person name="Bernard K."/>
            <person name="Domingo M.-C."/>
        </authorList>
    </citation>
    <scope>NUCLEOTIDE SEQUENCE [LARGE SCALE GENOMIC DNA]</scope>
    <source>
        <strain evidence="2 3">NML 130396</strain>
    </source>
</reference>
<gene>
    <name evidence="2" type="ORF">CGZ93_01365</name>
</gene>
<feature type="transmembrane region" description="Helical" evidence="1">
    <location>
        <begin position="76"/>
        <end position="100"/>
    </location>
</feature>
<keyword evidence="1" id="KW-0812">Transmembrane</keyword>
<evidence type="ECO:0000313" key="3">
    <source>
        <dbReference type="Proteomes" id="UP000216311"/>
    </source>
</evidence>
<sequence>MTTTEAATPTTPETKPPGVPTRIGWALHLLLRLMLGFYLFVYGWSKVFLMQMGQVDFADALVGFGEMSPMGLLWRFMAYSPVVQFIAGAAEVLAGSLLLFRRTAGVGAVLGAVDLAVVFGLNLTFDVPVKELSGLLTLGCVIVAIPYAARYLRALFTRGPVPRGPLPTIFDGKLGRVTGVLGLVAAIGLTVASGLLYWSSIGSQRPTRVEGPLVGVHRVANDTTAPAAQLAHDTRWQQIAFGQWERRNGVARVAIRQANGDLRHGTFRVTAPGVVTLALQPVQRGATELNQKPTDTLELRFEPTATGIRLHGAGQDVVLAADPEFRFLFDRDFAWTGRPPVNR</sequence>
<keyword evidence="1" id="KW-1133">Transmembrane helix</keyword>
<proteinExistence type="predicted"/>
<evidence type="ECO:0000313" key="2">
    <source>
        <dbReference type="EMBL" id="OYO25134.1"/>
    </source>
</evidence>
<dbReference type="Proteomes" id="UP000216311">
    <property type="component" value="Unassembled WGS sequence"/>
</dbReference>
<protein>
    <recommendedName>
        <fullName evidence="4">DoxX family membrane protein</fullName>
    </recommendedName>
</protein>
<feature type="transmembrane region" description="Helical" evidence="1">
    <location>
        <begin position="177"/>
        <end position="198"/>
    </location>
</feature>
<accession>A0A255HFF3</accession>
<feature type="transmembrane region" description="Helical" evidence="1">
    <location>
        <begin position="106"/>
        <end position="125"/>
    </location>
</feature>
<dbReference type="RefSeq" id="WP_094362341.1">
    <property type="nucleotide sequence ID" value="NZ_NMVQ01000001.1"/>
</dbReference>
<evidence type="ECO:0008006" key="4">
    <source>
        <dbReference type="Google" id="ProtNLM"/>
    </source>
</evidence>
<organism evidence="2 3">
    <name type="scientific">Enemella dayhoffiae</name>
    <dbReference type="NCBI Taxonomy" id="2016507"/>
    <lineage>
        <taxon>Bacteria</taxon>
        <taxon>Bacillati</taxon>
        <taxon>Actinomycetota</taxon>
        <taxon>Actinomycetes</taxon>
        <taxon>Propionibacteriales</taxon>
        <taxon>Propionibacteriaceae</taxon>
        <taxon>Enemella</taxon>
    </lineage>
</organism>
<keyword evidence="1" id="KW-0472">Membrane</keyword>
<feature type="transmembrane region" description="Helical" evidence="1">
    <location>
        <begin position="132"/>
        <end position="149"/>
    </location>
</feature>
<name>A0A255HFF3_9ACTN</name>
<dbReference type="OrthoDB" id="102112at2"/>
<dbReference type="EMBL" id="NMVQ01000001">
    <property type="protein sequence ID" value="OYO25134.1"/>
    <property type="molecule type" value="Genomic_DNA"/>
</dbReference>
<feature type="transmembrane region" description="Helical" evidence="1">
    <location>
        <begin position="23"/>
        <end position="44"/>
    </location>
</feature>